<dbReference type="AlphaFoldDB" id="A0A8J8WCX7"/>
<gene>
    <name evidence="1" type="ORF">PECM_003657</name>
</gene>
<evidence type="ECO:0000313" key="1">
    <source>
        <dbReference type="EMBL" id="KAF7712168.1"/>
    </source>
</evidence>
<keyword evidence="2" id="KW-1185">Reference proteome</keyword>
<reference evidence="1" key="1">
    <citation type="journal article" date="2020" name="Front. Microbiol.">
        <title>Gene regulatory networks of Penicillium echinulatum 2HH and Penicillium oxalicum 114-2 inferred by a computational biology approach.</title>
        <authorList>
            <person name="Lenz A.R."/>
            <person name="Galan-Vasquez E."/>
            <person name="Balbinot E."/>
            <person name="De Abreu F.P."/>
            <person name="De Oliveira N.S."/>
            <person name="Da Rosa L.O."/>
            <person name="De Avila E Silva S."/>
            <person name="Camassola M."/>
            <person name="Dillon A.J.P."/>
            <person name="Perez-Rueda E."/>
        </authorList>
    </citation>
    <scope>NUCLEOTIDE SEQUENCE</scope>
    <source>
        <strain evidence="1">S1M29</strain>
    </source>
</reference>
<organism evidence="1 2">
    <name type="scientific">Penicillium ucsense</name>
    <dbReference type="NCBI Taxonomy" id="2839758"/>
    <lineage>
        <taxon>Eukaryota</taxon>
        <taxon>Fungi</taxon>
        <taxon>Dikarya</taxon>
        <taxon>Ascomycota</taxon>
        <taxon>Pezizomycotina</taxon>
        <taxon>Eurotiomycetes</taxon>
        <taxon>Eurotiomycetidae</taxon>
        <taxon>Eurotiales</taxon>
        <taxon>Aspergillaceae</taxon>
        <taxon>Penicillium</taxon>
    </lineage>
</organism>
<proteinExistence type="predicted"/>
<dbReference type="Proteomes" id="UP000631181">
    <property type="component" value="Unassembled WGS sequence"/>
</dbReference>
<comment type="caution">
    <text evidence="1">The sequence shown here is derived from an EMBL/GenBank/DDBJ whole genome shotgun (WGS) entry which is preliminary data.</text>
</comment>
<protein>
    <recommendedName>
        <fullName evidence="3">Restriction endonuclease domain-containing protein</fullName>
    </recommendedName>
</protein>
<sequence>MSKVFKQTLLDLKDKIRQGYIGDLYYDTITKEDFTSLYSKLSTTSRRPRYLYDHKNLILQVRMPASRHEDIVDQLKEMINTKLRAAGIDRASTWSNLAPLYTLGDITAEPDGCWGPASDNNPTVVMEVGNSETSGQLLLDGRHWLENIHSSVQLSILVKLKKNPDVIQISIWELDHSRYLRPLRTSHRLVKRTQFAEITRSDPIHRVTITSTNSPAELQIPFTMFTGPSPPPGVNIAGDMIISQQDLLDLARFHFVTRNGYV</sequence>
<accession>A0A8J8WCX7</accession>
<evidence type="ECO:0000313" key="2">
    <source>
        <dbReference type="Proteomes" id="UP000631181"/>
    </source>
</evidence>
<dbReference type="EMBL" id="WIWV01000216">
    <property type="protein sequence ID" value="KAF7712168.1"/>
    <property type="molecule type" value="Genomic_DNA"/>
</dbReference>
<name>A0A8J8WCX7_9EURO</name>
<evidence type="ECO:0008006" key="3">
    <source>
        <dbReference type="Google" id="ProtNLM"/>
    </source>
</evidence>
<dbReference type="OrthoDB" id="76567at2759"/>